<sequence>MLLQDAYETAQALLDARLRPDWPDLVVCSCTEFPNAWSFGYNTRRFLVHGDISASIVGGGPVVVPKSGREAFLAASGRPVEEQIGHL</sequence>
<accession>A0ABR7L3J0</accession>
<gene>
    <name evidence="2" type="ORF">GPZ80_06980</name>
</gene>
<keyword evidence="3" id="KW-1185">Reference proteome</keyword>
<reference evidence="2 3" key="1">
    <citation type="submission" date="2020-06" db="EMBL/GenBank/DDBJ databases">
        <title>Actinokineospora xiongansis sp. nov., isolated from soil of Baiyangdian.</title>
        <authorList>
            <person name="Zhang X."/>
        </authorList>
    </citation>
    <scope>NUCLEOTIDE SEQUENCE [LARGE SCALE GENOMIC DNA]</scope>
    <source>
        <strain evidence="2 3">HBU206404</strain>
    </source>
</reference>
<evidence type="ECO:0000313" key="2">
    <source>
        <dbReference type="EMBL" id="MBC6446917.1"/>
    </source>
</evidence>
<dbReference type="EMBL" id="JABVED010000003">
    <property type="protein sequence ID" value="MBC6446917.1"/>
    <property type="molecule type" value="Genomic_DNA"/>
</dbReference>
<dbReference type="Pfam" id="PF15567">
    <property type="entry name" value="Imm35"/>
    <property type="match status" value="1"/>
</dbReference>
<organism evidence="2 3">
    <name type="scientific">Actinokineospora xionganensis</name>
    <dbReference type="NCBI Taxonomy" id="2684470"/>
    <lineage>
        <taxon>Bacteria</taxon>
        <taxon>Bacillati</taxon>
        <taxon>Actinomycetota</taxon>
        <taxon>Actinomycetes</taxon>
        <taxon>Pseudonocardiales</taxon>
        <taxon>Pseudonocardiaceae</taxon>
        <taxon>Actinokineospora</taxon>
    </lineage>
</organism>
<dbReference type="InterPro" id="IPR029082">
    <property type="entry name" value="Imm35"/>
</dbReference>
<proteinExistence type="predicted"/>
<dbReference type="RefSeq" id="WP_187219265.1">
    <property type="nucleotide sequence ID" value="NZ_JABVED010000003.1"/>
</dbReference>
<name>A0ABR7L3J0_9PSEU</name>
<comment type="caution">
    <text evidence="2">The sequence shown here is derived from an EMBL/GenBank/DDBJ whole genome shotgun (WGS) entry which is preliminary data.</text>
</comment>
<feature type="domain" description="Immunity protein 35" evidence="1">
    <location>
        <begin position="5"/>
        <end position="80"/>
    </location>
</feature>
<dbReference type="Proteomes" id="UP000734823">
    <property type="component" value="Unassembled WGS sequence"/>
</dbReference>
<evidence type="ECO:0000313" key="3">
    <source>
        <dbReference type="Proteomes" id="UP000734823"/>
    </source>
</evidence>
<protein>
    <recommendedName>
        <fullName evidence="1">Immunity protein 35 domain-containing protein</fullName>
    </recommendedName>
</protein>
<evidence type="ECO:0000259" key="1">
    <source>
        <dbReference type="Pfam" id="PF15567"/>
    </source>
</evidence>